<gene>
    <name evidence="1" type="ORF">RRG08_029922</name>
</gene>
<dbReference type="EMBL" id="JAWDGP010003856">
    <property type="protein sequence ID" value="KAK3770266.1"/>
    <property type="molecule type" value="Genomic_DNA"/>
</dbReference>
<dbReference type="AlphaFoldDB" id="A0AAE1DH13"/>
<comment type="caution">
    <text evidence="1">The sequence shown here is derived from an EMBL/GenBank/DDBJ whole genome shotgun (WGS) entry which is preliminary data.</text>
</comment>
<sequence length="130" mass="14282">MHVPGPSRGIMTSVSPLNCCALGEESEQRNACDLTLGSAENPLGSAANRSPRLGKSERAVINTRRPASLTSSLLAVQTLVLEIPYRTRMLNGCKGNFVLWKPALNHKQATFFKNLHSSSFTKFCMRESFK</sequence>
<name>A0AAE1DH13_9GAST</name>
<keyword evidence="2" id="KW-1185">Reference proteome</keyword>
<protein>
    <submittedName>
        <fullName evidence="1">Uncharacterized protein</fullName>
    </submittedName>
</protein>
<evidence type="ECO:0000313" key="1">
    <source>
        <dbReference type="EMBL" id="KAK3770266.1"/>
    </source>
</evidence>
<organism evidence="1 2">
    <name type="scientific">Elysia crispata</name>
    <name type="common">lettuce slug</name>
    <dbReference type="NCBI Taxonomy" id="231223"/>
    <lineage>
        <taxon>Eukaryota</taxon>
        <taxon>Metazoa</taxon>
        <taxon>Spiralia</taxon>
        <taxon>Lophotrochozoa</taxon>
        <taxon>Mollusca</taxon>
        <taxon>Gastropoda</taxon>
        <taxon>Heterobranchia</taxon>
        <taxon>Euthyneura</taxon>
        <taxon>Panpulmonata</taxon>
        <taxon>Sacoglossa</taxon>
        <taxon>Placobranchoidea</taxon>
        <taxon>Plakobranchidae</taxon>
        <taxon>Elysia</taxon>
    </lineage>
</organism>
<dbReference type="Proteomes" id="UP001283361">
    <property type="component" value="Unassembled WGS sequence"/>
</dbReference>
<proteinExistence type="predicted"/>
<reference evidence="1" key="1">
    <citation type="journal article" date="2023" name="G3 (Bethesda)">
        <title>A reference genome for the long-term kleptoplast-retaining sea slug Elysia crispata morphotype clarki.</title>
        <authorList>
            <person name="Eastman K.E."/>
            <person name="Pendleton A.L."/>
            <person name="Shaikh M.A."/>
            <person name="Suttiyut T."/>
            <person name="Ogas R."/>
            <person name="Tomko P."/>
            <person name="Gavelis G."/>
            <person name="Widhalm J.R."/>
            <person name="Wisecaver J.H."/>
        </authorList>
    </citation>
    <scope>NUCLEOTIDE SEQUENCE</scope>
    <source>
        <strain evidence="1">ECLA1</strain>
    </source>
</reference>
<evidence type="ECO:0000313" key="2">
    <source>
        <dbReference type="Proteomes" id="UP001283361"/>
    </source>
</evidence>
<accession>A0AAE1DH13</accession>